<dbReference type="InterPro" id="IPR004358">
    <property type="entry name" value="Sig_transdc_His_kin-like_C"/>
</dbReference>
<protein>
    <recommendedName>
        <fullName evidence="2">histidine kinase</fullName>
        <ecNumber evidence="2">2.7.13.3</ecNumber>
    </recommendedName>
</protein>
<dbReference type="InterPro" id="IPR036890">
    <property type="entry name" value="HATPase_C_sf"/>
</dbReference>
<evidence type="ECO:0000256" key="1">
    <source>
        <dbReference type="ARBA" id="ARBA00000085"/>
    </source>
</evidence>
<evidence type="ECO:0000256" key="3">
    <source>
        <dbReference type="ARBA" id="ARBA00022553"/>
    </source>
</evidence>
<dbReference type="Pfam" id="PF02518">
    <property type="entry name" value="HATPase_c"/>
    <property type="match status" value="1"/>
</dbReference>
<evidence type="ECO:0000256" key="9">
    <source>
        <dbReference type="SAM" id="Phobius"/>
    </source>
</evidence>
<evidence type="ECO:0000256" key="5">
    <source>
        <dbReference type="ARBA" id="ARBA00022741"/>
    </source>
</evidence>
<feature type="domain" description="Histidine kinase" evidence="10">
    <location>
        <begin position="175"/>
        <end position="390"/>
    </location>
</feature>
<keyword evidence="5" id="KW-0547">Nucleotide-binding</keyword>
<keyword evidence="3" id="KW-0597">Phosphoprotein</keyword>
<evidence type="ECO:0000313" key="11">
    <source>
        <dbReference type="EMBL" id="MDC7694978.1"/>
    </source>
</evidence>
<evidence type="ECO:0000256" key="8">
    <source>
        <dbReference type="ARBA" id="ARBA00023012"/>
    </source>
</evidence>
<reference evidence="11 12" key="1">
    <citation type="submission" date="2023-01" db="EMBL/GenBank/DDBJ databases">
        <title>Novel species of the genus Asticcacaulis isolated from rivers.</title>
        <authorList>
            <person name="Lu H."/>
        </authorList>
    </citation>
    <scope>NUCLEOTIDE SEQUENCE [LARGE SCALE GENOMIC DNA]</scope>
    <source>
        <strain evidence="11 12">DXS10W</strain>
    </source>
</reference>
<dbReference type="InterPro" id="IPR005467">
    <property type="entry name" value="His_kinase_dom"/>
</dbReference>
<dbReference type="PROSITE" id="PS50109">
    <property type="entry name" value="HIS_KIN"/>
    <property type="match status" value="1"/>
</dbReference>
<evidence type="ECO:0000256" key="4">
    <source>
        <dbReference type="ARBA" id="ARBA00022679"/>
    </source>
</evidence>
<evidence type="ECO:0000256" key="2">
    <source>
        <dbReference type="ARBA" id="ARBA00012438"/>
    </source>
</evidence>
<keyword evidence="4" id="KW-0808">Transferase</keyword>
<keyword evidence="8" id="KW-0902">Two-component regulatory system</keyword>
<keyword evidence="12" id="KW-1185">Reference proteome</keyword>
<accession>A0ABT5IGD8</accession>
<keyword evidence="9" id="KW-0812">Transmembrane</keyword>
<keyword evidence="9" id="KW-1133">Transmembrane helix</keyword>
<dbReference type="EMBL" id="JAQQKW010000006">
    <property type="protein sequence ID" value="MDC7694978.1"/>
    <property type="molecule type" value="Genomic_DNA"/>
</dbReference>
<evidence type="ECO:0000259" key="10">
    <source>
        <dbReference type="PROSITE" id="PS50109"/>
    </source>
</evidence>
<dbReference type="Proteomes" id="UP001216595">
    <property type="component" value="Unassembled WGS sequence"/>
</dbReference>
<feature type="transmembrane region" description="Helical" evidence="9">
    <location>
        <begin position="31"/>
        <end position="50"/>
    </location>
</feature>
<dbReference type="SMART" id="SM00387">
    <property type="entry name" value="HATPase_c"/>
    <property type="match status" value="1"/>
</dbReference>
<gene>
    <name evidence="11" type="ORF">PQU94_11870</name>
</gene>
<evidence type="ECO:0000256" key="6">
    <source>
        <dbReference type="ARBA" id="ARBA00022777"/>
    </source>
</evidence>
<dbReference type="PANTHER" id="PTHR43065:SF10">
    <property type="entry name" value="PEROXIDE STRESS-ACTIVATED HISTIDINE KINASE MAK3"/>
    <property type="match status" value="1"/>
</dbReference>
<evidence type="ECO:0000313" key="12">
    <source>
        <dbReference type="Proteomes" id="UP001216595"/>
    </source>
</evidence>
<sequence length="390" mass="41816">MAFESRPLRALALVALILSAAFTCDALMKALWANAAIGMLIGTILFAGLMSAQRRSVAAPIASSVNGAADPVHVFLDQIPLPLISLVPGGMPQAVNRAARTLFETDDAIVRGRDALLAALTPPNEPRLDLFGRRYALTVTEVQTQDGPFRLATLTDVQSELHRAEAATLRDTLQVLGHEIMNSLTPISSLADIAHDYLSPMQNEAADKAREALSTLSRRSASLTRFIEAYRSLARLPPPQVQPVLPGRLVEDVLSFFTRNPALNEVRFDREIAEDVPWVALDEAQVGQALINILTNAVEATEANTGLRLIRVSVSHTAHDVVIRIADNGQGIAETVRAGLFMTFTTTKPHGSGTGLNLARQIALAHGGNLGLIEDPSASTVFAFTFPVTG</sequence>
<dbReference type="GO" id="GO:0016301">
    <property type="term" value="F:kinase activity"/>
    <property type="evidence" value="ECO:0007669"/>
    <property type="project" value="UniProtKB-KW"/>
</dbReference>
<dbReference type="RefSeq" id="WP_272741679.1">
    <property type="nucleotide sequence ID" value="NZ_JAQQKW010000006.1"/>
</dbReference>
<keyword evidence="7" id="KW-0067">ATP-binding</keyword>
<comment type="caution">
    <text evidence="11">The sequence shown here is derived from an EMBL/GenBank/DDBJ whole genome shotgun (WGS) entry which is preliminary data.</text>
</comment>
<dbReference type="Gene3D" id="3.30.565.10">
    <property type="entry name" value="Histidine kinase-like ATPase, C-terminal domain"/>
    <property type="match status" value="1"/>
</dbReference>
<dbReference type="PANTHER" id="PTHR43065">
    <property type="entry name" value="SENSOR HISTIDINE KINASE"/>
    <property type="match status" value="1"/>
</dbReference>
<dbReference type="PRINTS" id="PR00344">
    <property type="entry name" value="BCTRLSENSOR"/>
</dbReference>
<evidence type="ECO:0000256" key="7">
    <source>
        <dbReference type="ARBA" id="ARBA00022840"/>
    </source>
</evidence>
<dbReference type="EC" id="2.7.13.3" evidence="2"/>
<organism evidence="11 12">
    <name type="scientific">Asticcacaulis currens</name>
    <dbReference type="NCBI Taxonomy" id="2984210"/>
    <lineage>
        <taxon>Bacteria</taxon>
        <taxon>Pseudomonadati</taxon>
        <taxon>Pseudomonadota</taxon>
        <taxon>Alphaproteobacteria</taxon>
        <taxon>Caulobacterales</taxon>
        <taxon>Caulobacteraceae</taxon>
        <taxon>Asticcacaulis</taxon>
    </lineage>
</organism>
<proteinExistence type="predicted"/>
<dbReference type="InterPro" id="IPR003594">
    <property type="entry name" value="HATPase_dom"/>
</dbReference>
<keyword evidence="9" id="KW-0472">Membrane</keyword>
<comment type="catalytic activity">
    <reaction evidence="1">
        <text>ATP + protein L-histidine = ADP + protein N-phospho-L-histidine.</text>
        <dbReference type="EC" id="2.7.13.3"/>
    </reaction>
</comment>
<dbReference type="SUPFAM" id="SSF55874">
    <property type="entry name" value="ATPase domain of HSP90 chaperone/DNA topoisomerase II/histidine kinase"/>
    <property type="match status" value="1"/>
</dbReference>
<name>A0ABT5IGD8_9CAUL</name>
<keyword evidence="6 11" id="KW-0418">Kinase</keyword>